<dbReference type="InterPro" id="IPR012160">
    <property type="entry name" value="LtaS-like"/>
</dbReference>
<keyword evidence="5 9" id="KW-0472">Membrane</keyword>
<dbReference type="OrthoDB" id="9760224at2"/>
<feature type="active site" evidence="6">
    <location>
        <position position="340"/>
    </location>
</feature>
<evidence type="ECO:0000256" key="2">
    <source>
        <dbReference type="ARBA" id="ARBA00022475"/>
    </source>
</evidence>
<proteinExistence type="predicted"/>
<dbReference type="SUPFAM" id="SSF53649">
    <property type="entry name" value="Alkaline phosphatase-like"/>
    <property type="match status" value="1"/>
</dbReference>
<feature type="domain" description="Sulfatase N-terminal" evidence="10">
    <location>
        <begin position="289"/>
        <end position="583"/>
    </location>
</feature>
<dbReference type="Proteomes" id="UP000006034">
    <property type="component" value="Unassembled WGS sequence"/>
</dbReference>
<dbReference type="GO" id="GO:0046872">
    <property type="term" value="F:metal ion binding"/>
    <property type="evidence" value="ECO:0007669"/>
    <property type="project" value="UniProtKB-KW"/>
</dbReference>
<feature type="transmembrane region" description="Helical" evidence="9">
    <location>
        <begin position="95"/>
        <end position="117"/>
    </location>
</feature>
<dbReference type="CDD" id="cd16015">
    <property type="entry name" value="LTA_synthase"/>
    <property type="match status" value="1"/>
</dbReference>
<dbReference type="InterPro" id="IPR000917">
    <property type="entry name" value="Sulfatase_N"/>
</dbReference>
<evidence type="ECO:0000313" key="11">
    <source>
        <dbReference type="EMBL" id="EFV44092.1"/>
    </source>
</evidence>
<evidence type="ECO:0000256" key="3">
    <source>
        <dbReference type="ARBA" id="ARBA00022692"/>
    </source>
</evidence>
<sequence length="676" mass="75600">MQKTSFFPPFIRTLSVLFIGTLLALVLARGAMLGILWPEVAGNPASDILNALYIGTKFDIRMVVLGLIPIALILGIPPLERLLVRSRGFRGLIDLLYAAVFAAATLVYIIDFGWFFYMHTRVDASLFELLGDPDIAGTMVWESYPVVWITFGLIVVTALYALFFGKTLARHEATPRLGWKGRTGWSVATFVILFLLGYGQISSNLFPLRWSNAFFSVDKNISILALNPIQNLFDTVNAARGTRPDIEATRESYPRVAAWLRVPNPDPQKLDFMRTVPGTPAERQEKPLNVVVIIMESMTWPRTSFSPNLTGIPEDTTPNLMALSKDSLYYPLFFAPTRTTARAIFTTMTGIPDVNRSGGTSSRNQALVDQALMMNEFKGYSKYYMIGGSASWANIRGFLSHNIEGLHLLEEGSWKAPNTDVWGLSDLDLFREAAAALTKSPKPFVAVIQTAGFHRPYTIPEDNAGFQIKQPSEAILKNYGFTGADEYNSLRFSDHSLGEFFKIARQQPWFDNTVFAIFGDHGLNDTSLNMSPGYLACRLQSNHTPMLIYAPGLVAAGKLQPGVDGRPCGQPDIFPTLASLAGIPYRYNAMGRNLLDPDTKRDEMQFLGGETESTVRLVENGYCYIRETDEHMYKMDAPVLEDLLNTDPERAAHMRQYAQDFYNVSKYLLYNNKKFD</sequence>
<dbReference type="Gene3D" id="3.40.720.10">
    <property type="entry name" value="Alkaline Phosphatase, subunit A"/>
    <property type="match status" value="1"/>
</dbReference>
<evidence type="ECO:0000256" key="7">
    <source>
        <dbReference type="PIRSR" id="PIRSR005091-2"/>
    </source>
</evidence>
<dbReference type="eggNOG" id="COG1368">
    <property type="taxonomic scope" value="Bacteria"/>
</dbReference>
<dbReference type="InterPro" id="IPR050448">
    <property type="entry name" value="OpgB/LTA_synthase_biosynth"/>
</dbReference>
<dbReference type="GeneID" id="78085234"/>
<evidence type="ECO:0000256" key="5">
    <source>
        <dbReference type="ARBA" id="ARBA00023136"/>
    </source>
</evidence>
<dbReference type="AlphaFoldDB" id="E5Y7C8"/>
<dbReference type="PANTHER" id="PTHR47371">
    <property type="entry name" value="LIPOTEICHOIC ACID SYNTHASE"/>
    <property type="match status" value="1"/>
</dbReference>
<dbReference type="RefSeq" id="WP_005027891.1">
    <property type="nucleotide sequence ID" value="NZ_KE150238.1"/>
</dbReference>
<evidence type="ECO:0000256" key="9">
    <source>
        <dbReference type="SAM" id="Phobius"/>
    </source>
</evidence>
<evidence type="ECO:0000259" key="10">
    <source>
        <dbReference type="Pfam" id="PF00884"/>
    </source>
</evidence>
<dbReference type="InterPro" id="IPR017850">
    <property type="entry name" value="Alkaline_phosphatase_core_sf"/>
</dbReference>
<accession>E5Y7C8</accession>
<dbReference type="STRING" id="563192.HMPREF0179_02093"/>
<reference evidence="11 12" key="1">
    <citation type="submission" date="2010-10" db="EMBL/GenBank/DDBJ databases">
        <authorList>
            <consortium name="The Broad Institute Genome Sequencing Platform"/>
            <person name="Ward D."/>
            <person name="Earl A."/>
            <person name="Feldgarden M."/>
            <person name="Young S.K."/>
            <person name="Gargeya S."/>
            <person name="Zeng Q."/>
            <person name="Alvarado L."/>
            <person name="Berlin A."/>
            <person name="Bochicchio J."/>
            <person name="Chapman S.B."/>
            <person name="Chen Z."/>
            <person name="Freedman E."/>
            <person name="Gellesch M."/>
            <person name="Goldberg J."/>
            <person name="Griggs A."/>
            <person name="Gujja S."/>
            <person name="Heilman E."/>
            <person name="Heiman D."/>
            <person name="Howarth C."/>
            <person name="Mehta T."/>
            <person name="Neiman D."/>
            <person name="Pearson M."/>
            <person name="Roberts A."/>
            <person name="Saif S."/>
            <person name="Shea T."/>
            <person name="Shenoy N."/>
            <person name="Sisk P."/>
            <person name="Stolte C."/>
            <person name="Sykes S."/>
            <person name="White J."/>
            <person name="Yandava C."/>
            <person name="Allen-Vercoe E."/>
            <person name="Sibley C."/>
            <person name="Ambrose C.E."/>
            <person name="Strauss J."/>
            <person name="Daigneault M."/>
            <person name="Haas B."/>
            <person name="Nusbaum C."/>
            <person name="Birren B."/>
        </authorList>
    </citation>
    <scope>NUCLEOTIDE SEQUENCE [LARGE SCALE GENOMIC DNA]</scope>
    <source>
        <strain evidence="11 12">3_1_6</strain>
    </source>
</reference>
<feature type="binding site" evidence="8">
    <location>
        <position position="521"/>
    </location>
    <ligand>
        <name>Mn(2+)</name>
        <dbReference type="ChEBI" id="CHEBI:29035"/>
    </ligand>
</feature>
<keyword evidence="7" id="KW-0479">Metal-binding</keyword>
<dbReference type="GO" id="GO:0005886">
    <property type="term" value="C:plasma membrane"/>
    <property type="evidence" value="ECO:0007669"/>
    <property type="project" value="UniProtKB-SubCell"/>
</dbReference>
<feature type="transmembrane region" description="Helical" evidence="9">
    <location>
        <begin position="62"/>
        <end position="83"/>
    </location>
</feature>
<dbReference type="PANTHER" id="PTHR47371:SF3">
    <property type="entry name" value="PHOSPHOGLYCEROL TRANSFERASE I"/>
    <property type="match status" value="1"/>
</dbReference>
<feature type="binding site" evidence="7">
    <location>
        <position position="454"/>
    </location>
    <ligand>
        <name>substrate</name>
    </ligand>
</feature>
<feature type="transmembrane region" description="Helical" evidence="9">
    <location>
        <begin position="184"/>
        <end position="201"/>
    </location>
</feature>
<dbReference type="EMBL" id="ADCP02000001">
    <property type="protein sequence ID" value="EFV44092.1"/>
    <property type="molecule type" value="Genomic_DNA"/>
</dbReference>
<comment type="subcellular location">
    <subcellularLocation>
        <location evidence="1">Cell membrane</location>
        <topology evidence="1">Multi-pass membrane protein</topology>
    </subcellularLocation>
</comment>
<evidence type="ECO:0000256" key="4">
    <source>
        <dbReference type="ARBA" id="ARBA00022989"/>
    </source>
</evidence>
<dbReference type="HOGENOM" id="CLU_014653_2_0_7"/>
<keyword evidence="12" id="KW-1185">Reference proteome</keyword>
<feature type="transmembrane region" description="Helical" evidence="9">
    <location>
        <begin position="146"/>
        <end position="163"/>
    </location>
</feature>
<keyword evidence="2" id="KW-1003">Cell membrane</keyword>
<evidence type="ECO:0000256" key="6">
    <source>
        <dbReference type="PIRSR" id="PIRSR005091-1"/>
    </source>
</evidence>
<feature type="binding site" evidence="8">
    <location>
        <position position="296"/>
    </location>
    <ligand>
        <name>Mn(2+)</name>
        <dbReference type="ChEBI" id="CHEBI:29035"/>
    </ligand>
</feature>
<comment type="caution">
    <text evidence="11">The sequence shown here is derived from an EMBL/GenBank/DDBJ whole genome shotgun (WGS) entry which is preliminary data.</text>
</comment>
<feature type="binding site" evidence="8">
    <location>
        <position position="340"/>
    </location>
    <ligand>
        <name>Mn(2+)</name>
        <dbReference type="ChEBI" id="CHEBI:29035"/>
    </ligand>
</feature>
<feature type="binding site" evidence="8">
    <location>
        <position position="520"/>
    </location>
    <ligand>
        <name>Mn(2+)</name>
        <dbReference type="ChEBI" id="CHEBI:29035"/>
    </ligand>
</feature>
<protein>
    <recommendedName>
        <fullName evidence="10">Sulfatase N-terminal domain-containing protein</fullName>
    </recommendedName>
</protein>
<keyword evidence="3 9" id="KW-0812">Transmembrane</keyword>
<dbReference type="Pfam" id="PF00884">
    <property type="entry name" value="Sulfatase"/>
    <property type="match status" value="1"/>
</dbReference>
<dbReference type="PIRSF" id="PIRSF005091">
    <property type="entry name" value="Mmb_sulf_HI1246"/>
    <property type="match status" value="1"/>
</dbReference>
<evidence type="ECO:0000256" key="1">
    <source>
        <dbReference type="ARBA" id="ARBA00004651"/>
    </source>
</evidence>
<organism evidence="11 12">
    <name type="scientific">Bilophila wadsworthia (strain 3_1_6)</name>
    <dbReference type="NCBI Taxonomy" id="563192"/>
    <lineage>
        <taxon>Bacteria</taxon>
        <taxon>Pseudomonadati</taxon>
        <taxon>Thermodesulfobacteriota</taxon>
        <taxon>Desulfovibrionia</taxon>
        <taxon>Desulfovibrionales</taxon>
        <taxon>Desulfovibrionaceae</taxon>
        <taxon>Bilophila</taxon>
    </lineage>
</organism>
<name>E5Y7C8_BILW3</name>
<keyword evidence="7" id="KW-0464">Manganese</keyword>
<evidence type="ECO:0000256" key="8">
    <source>
        <dbReference type="PIRSR" id="PIRSR005091-3"/>
    </source>
</evidence>
<gene>
    <name evidence="11" type="ORF">HMPREF0179_02093</name>
</gene>
<reference evidence="11 12" key="2">
    <citation type="submission" date="2013-04" db="EMBL/GenBank/DDBJ databases">
        <title>The Genome Sequence of Bilophila wadsworthia 3_1_6.</title>
        <authorList>
            <consortium name="The Broad Institute Genomics Platform"/>
            <person name="Earl A."/>
            <person name="Ward D."/>
            <person name="Feldgarden M."/>
            <person name="Gevers D."/>
            <person name="Sibley C."/>
            <person name="Strauss J."/>
            <person name="Allen-Vercoe E."/>
            <person name="Walker B."/>
            <person name="Young S."/>
            <person name="Zeng Q."/>
            <person name="Gargeya S."/>
            <person name="Fitzgerald M."/>
            <person name="Haas B."/>
            <person name="Abouelleil A."/>
            <person name="Allen A.W."/>
            <person name="Alvarado L."/>
            <person name="Arachchi H.M."/>
            <person name="Berlin A.M."/>
            <person name="Chapman S.B."/>
            <person name="Gainer-Dewar J."/>
            <person name="Goldberg J."/>
            <person name="Griggs A."/>
            <person name="Gujja S."/>
            <person name="Hansen M."/>
            <person name="Howarth C."/>
            <person name="Imamovic A."/>
            <person name="Ireland A."/>
            <person name="Larimer J."/>
            <person name="McCowan C."/>
            <person name="Murphy C."/>
            <person name="Pearson M."/>
            <person name="Poon T.W."/>
            <person name="Priest M."/>
            <person name="Roberts A."/>
            <person name="Saif S."/>
            <person name="Shea T."/>
            <person name="Sisk P."/>
            <person name="Sykes S."/>
            <person name="Wortman J."/>
            <person name="Nusbaum C."/>
            <person name="Birren B."/>
        </authorList>
    </citation>
    <scope>NUCLEOTIDE SEQUENCE [LARGE SCALE GENOMIC DNA]</scope>
    <source>
        <strain evidence="11 12">3_1_6</strain>
    </source>
</reference>
<keyword evidence="4 9" id="KW-1133">Transmembrane helix</keyword>
<evidence type="ECO:0000313" key="12">
    <source>
        <dbReference type="Proteomes" id="UP000006034"/>
    </source>
</evidence>